<name>A0ABW3ZRQ6_9BACI</name>
<reference evidence="4" key="1">
    <citation type="journal article" date="2019" name="Int. J. Syst. Evol. Microbiol.">
        <title>The Global Catalogue of Microorganisms (GCM) 10K type strain sequencing project: providing services to taxonomists for standard genome sequencing and annotation.</title>
        <authorList>
            <consortium name="The Broad Institute Genomics Platform"/>
            <consortium name="The Broad Institute Genome Sequencing Center for Infectious Disease"/>
            <person name="Wu L."/>
            <person name="Ma J."/>
        </authorList>
    </citation>
    <scope>NUCLEOTIDE SEQUENCE [LARGE SCALE GENOMIC DNA]</scope>
    <source>
        <strain evidence="4">CCUG 54822</strain>
    </source>
</reference>
<protein>
    <recommendedName>
        <fullName evidence="5">Cytochrome c oxidase subunit 2A</fullName>
    </recommendedName>
</protein>
<keyword evidence="2" id="KW-1133">Transmembrane helix</keyword>
<dbReference type="Proteomes" id="UP001597178">
    <property type="component" value="Unassembled WGS sequence"/>
</dbReference>
<feature type="compositionally biased region" description="Basic and acidic residues" evidence="1">
    <location>
        <begin position="1"/>
        <end position="22"/>
    </location>
</feature>
<dbReference type="EMBL" id="JBHTNH010000005">
    <property type="protein sequence ID" value="MFD1361016.1"/>
    <property type="molecule type" value="Genomic_DNA"/>
</dbReference>
<gene>
    <name evidence="3" type="ORF">ACFQ4A_04945</name>
</gene>
<evidence type="ECO:0008006" key="5">
    <source>
        <dbReference type="Google" id="ProtNLM"/>
    </source>
</evidence>
<keyword evidence="4" id="KW-1185">Reference proteome</keyword>
<proteinExistence type="predicted"/>
<evidence type="ECO:0000256" key="1">
    <source>
        <dbReference type="SAM" id="MobiDB-lite"/>
    </source>
</evidence>
<keyword evidence="2" id="KW-0812">Transmembrane</keyword>
<feature type="region of interest" description="Disordered" evidence="1">
    <location>
        <begin position="1"/>
        <end position="23"/>
    </location>
</feature>
<evidence type="ECO:0000256" key="2">
    <source>
        <dbReference type="SAM" id="Phobius"/>
    </source>
</evidence>
<sequence>MKMDNINPEEKVDKTEEQEPSEKGAFASTLTFVGGFILLLYIAIYWLYMFRVDI</sequence>
<keyword evidence="2" id="KW-0472">Membrane</keyword>
<dbReference type="RefSeq" id="WP_382398183.1">
    <property type="nucleotide sequence ID" value="NZ_JBHTNH010000005.1"/>
</dbReference>
<evidence type="ECO:0000313" key="3">
    <source>
        <dbReference type="EMBL" id="MFD1361016.1"/>
    </source>
</evidence>
<accession>A0ABW3ZRQ6</accession>
<evidence type="ECO:0000313" key="4">
    <source>
        <dbReference type="Proteomes" id="UP001597178"/>
    </source>
</evidence>
<feature type="transmembrane region" description="Helical" evidence="2">
    <location>
        <begin position="25"/>
        <end position="48"/>
    </location>
</feature>
<comment type="caution">
    <text evidence="3">The sequence shown here is derived from an EMBL/GenBank/DDBJ whole genome shotgun (WGS) entry which is preliminary data.</text>
</comment>
<organism evidence="3 4">
    <name type="scientific">Lentibacillus salinarum</name>
    <dbReference type="NCBI Taxonomy" id="446820"/>
    <lineage>
        <taxon>Bacteria</taxon>
        <taxon>Bacillati</taxon>
        <taxon>Bacillota</taxon>
        <taxon>Bacilli</taxon>
        <taxon>Bacillales</taxon>
        <taxon>Bacillaceae</taxon>
        <taxon>Lentibacillus</taxon>
    </lineage>
</organism>